<comment type="caution">
    <text evidence="3">The sequence shown here is derived from an EMBL/GenBank/DDBJ whole genome shotgun (WGS) entry which is preliminary data.</text>
</comment>
<evidence type="ECO:0000313" key="3">
    <source>
        <dbReference type="EMBL" id="GAU94119.1"/>
    </source>
</evidence>
<dbReference type="OrthoDB" id="1149618at2759"/>
<feature type="compositionally biased region" description="Basic and acidic residues" evidence="1">
    <location>
        <begin position="14"/>
        <end position="35"/>
    </location>
</feature>
<accession>A0A1D1UWT7</accession>
<sequence length="190" mass="21067">MRSSSRVCPPRRTVCTDKPSREPGRRPSRHGERSRTNSSSPIWTPYVETGKGSYGMYGRSGYGACSDSVEEFTEVDATVEGQWKTMVAELAKTGSFKNCQAVCDVSASMSGEPTEVAVALGLVVSELTEEPFRNQLITFSHTPKLHTIKGTTHRDRVCDVMEMEWGMNTDLLKVFDLLLEKTAENYAQST</sequence>
<evidence type="ECO:0000313" key="4">
    <source>
        <dbReference type="Proteomes" id="UP000186922"/>
    </source>
</evidence>
<evidence type="ECO:0000259" key="2">
    <source>
        <dbReference type="Pfam" id="PF25043"/>
    </source>
</evidence>
<name>A0A1D1UWT7_RAMVA</name>
<organism evidence="3 4">
    <name type="scientific">Ramazzottius varieornatus</name>
    <name type="common">Water bear</name>
    <name type="synonym">Tardigrade</name>
    <dbReference type="NCBI Taxonomy" id="947166"/>
    <lineage>
        <taxon>Eukaryota</taxon>
        <taxon>Metazoa</taxon>
        <taxon>Ecdysozoa</taxon>
        <taxon>Tardigrada</taxon>
        <taxon>Eutardigrada</taxon>
        <taxon>Parachela</taxon>
        <taxon>Hypsibioidea</taxon>
        <taxon>Ramazzottiidae</taxon>
        <taxon>Ramazzottius</taxon>
    </lineage>
</organism>
<dbReference type="EMBL" id="BDGG01000002">
    <property type="protein sequence ID" value="GAU94119.1"/>
    <property type="molecule type" value="Genomic_DNA"/>
</dbReference>
<protein>
    <recommendedName>
        <fullName evidence="2">DUF7788 domain-containing protein</fullName>
    </recommendedName>
</protein>
<gene>
    <name evidence="3" type="primary">RvY_05948-1</name>
    <name evidence="3" type="synonym">RvY_05948.1</name>
    <name evidence="3" type="ORF">RvY_05948</name>
</gene>
<dbReference type="AlphaFoldDB" id="A0A1D1UWT7"/>
<proteinExistence type="predicted"/>
<keyword evidence="4" id="KW-1185">Reference proteome</keyword>
<feature type="domain" description="DUF7788" evidence="2">
    <location>
        <begin position="98"/>
        <end position="185"/>
    </location>
</feature>
<reference evidence="3 4" key="1">
    <citation type="journal article" date="2016" name="Nat. Commun.">
        <title>Extremotolerant tardigrade genome and improved radiotolerance of human cultured cells by tardigrade-unique protein.</title>
        <authorList>
            <person name="Hashimoto T."/>
            <person name="Horikawa D.D."/>
            <person name="Saito Y."/>
            <person name="Kuwahara H."/>
            <person name="Kozuka-Hata H."/>
            <person name="Shin-I T."/>
            <person name="Minakuchi Y."/>
            <person name="Ohishi K."/>
            <person name="Motoyama A."/>
            <person name="Aizu T."/>
            <person name="Enomoto A."/>
            <person name="Kondo K."/>
            <person name="Tanaka S."/>
            <person name="Hara Y."/>
            <person name="Koshikawa S."/>
            <person name="Sagara H."/>
            <person name="Miura T."/>
            <person name="Yokobori S."/>
            <person name="Miyagawa K."/>
            <person name="Suzuki Y."/>
            <person name="Kubo T."/>
            <person name="Oyama M."/>
            <person name="Kohara Y."/>
            <person name="Fujiyama A."/>
            <person name="Arakawa K."/>
            <person name="Katayama T."/>
            <person name="Toyoda A."/>
            <person name="Kunieda T."/>
        </authorList>
    </citation>
    <scope>NUCLEOTIDE SEQUENCE [LARGE SCALE GENOMIC DNA]</scope>
    <source>
        <strain evidence="3 4">YOKOZUNA-1</strain>
    </source>
</reference>
<evidence type="ECO:0000256" key="1">
    <source>
        <dbReference type="SAM" id="MobiDB-lite"/>
    </source>
</evidence>
<dbReference type="Pfam" id="PF25043">
    <property type="entry name" value="DUF7788"/>
    <property type="match status" value="1"/>
</dbReference>
<dbReference type="PANTHER" id="PTHR31373">
    <property type="entry name" value="OS06G0652100 PROTEIN"/>
    <property type="match status" value="1"/>
</dbReference>
<dbReference type="InterPro" id="IPR011205">
    <property type="entry name" value="UCP015417_vWA"/>
</dbReference>
<feature type="region of interest" description="Disordered" evidence="1">
    <location>
        <begin position="1"/>
        <end position="44"/>
    </location>
</feature>
<dbReference type="Proteomes" id="UP000186922">
    <property type="component" value="Unassembled WGS sequence"/>
</dbReference>
<dbReference type="InterPro" id="IPR056690">
    <property type="entry name" value="DUF7788"/>
</dbReference>
<dbReference type="PANTHER" id="PTHR31373:SF27">
    <property type="entry name" value="TROVE DOMAIN-CONTAINING PROTEIN"/>
    <property type="match status" value="1"/>
</dbReference>